<dbReference type="AlphaFoldDB" id="A0AAU7QFM8"/>
<evidence type="ECO:0000256" key="8">
    <source>
        <dbReference type="ARBA" id="ARBA00022801"/>
    </source>
</evidence>
<keyword evidence="6 15" id="KW-0255">Endonuclease</keyword>
<keyword evidence="9" id="KW-0460">Magnesium</keyword>
<dbReference type="InterPro" id="IPR016281">
    <property type="entry name" value="Endonuclease_RusA"/>
</dbReference>
<comment type="catalytic activity">
    <reaction evidence="13 15">
        <text>Endonucleolytic cleavage at a junction such as a reciprocal single-stranded crossover between two homologous DNA duplexes (Holliday junction).</text>
        <dbReference type="EC" id="3.1.21.10"/>
    </reaction>
</comment>
<dbReference type="GO" id="GO:0006310">
    <property type="term" value="P:DNA recombination"/>
    <property type="evidence" value="ECO:0007669"/>
    <property type="project" value="UniProtKB-KW"/>
</dbReference>
<dbReference type="GO" id="GO:0000287">
    <property type="term" value="F:magnesium ion binding"/>
    <property type="evidence" value="ECO:0007669"/>
    <property type="project" value="InterPro"/>
</dbReference>
<keyword evidence="8 15" id="KW-0378">Hydrolase</keyword>
<dbReference type="EC" id="3.1.21.10" evidence="14 15"/>
<evidence type="ECO:0000256" key="6">
    <source>
        <dbReference type="ARBA" id="ARBA00022759"/>
    </source>
</evidence>
<dbReference type="InterPro" id="IPR008822">
    <property type="entry name" value="Endonuclease_RusA-like"/>
</dbReference>
<dbReference type="InterPro" id="IPR036614">
    <property type="entry name" value="RusA-like_sf"/>
</dbReference>
<evidence type="ECO:0000256" key="9">
    <source>
        <dbReference type="ARBA" id="ARBA00022842"/>
    </source>
</evidence>
<keyword evidence="4 15" id="KW-0540">Nuclease</keyword>
<dbReference type="SUPFAM" id="SSF103084">
    <property type="entry name" value="Holliday junction resolvase RusA"/>
    <property type="match status" value="1"/>
</dbReference>
<comment type="function">
    <text evidence="15">Endonuclease that resolves Holliday junction intermediates made during homologous genetic recombination and DNA repair. Exhibits sequence and structure-selective cleavage of four-way DNA junctions, where it introduces symmetrical nicks in two strands of the same polarity at the 5' side of dinucleotides. Corrects the defects in genetic recombination and DNA repair associated with inactivation of ruvAB or ruvC.</text>
</comment>
<dbReference type="Gene3D" id="3.30.1330.70">
    <property type="entry name" value="Holliday junction resolvase RusA"/>
    <property type="match status" value="1"/>
</dbReference>
<dbReference type="GO" id="GO:0006281">
    <property type="term" value="P:DNA repair"/>
    <property type="evidence" value="ECO:0007669"/>
    <property type="project" value="UniProtKB-KW"/>
</dbReference>
<dbReference type="Pfam" id="PF05866">
    <property type="entry name" value="RusA"/>
    <property type="match status" value="1"/>
</dbReference>
<evidence type="ECO:0000256" key="4">
    <source>
        <dbReference type="ARBA" id="ARBA00022722"/>
    </source>
</evidence>
<dbReference type="PIRSF" id="PIRSF001007">
    <property type="entry name" value="RusA"/>
    <property type="match status" value="1"/>
</dbReference>
<comment type="similarity">
    <text evidence="15">Belongs to the rusA family.</text>
</comment>
<organism evidence="16">
    <name type="scientific">Acerihabitans sp. KWT182</name>
    <dbReference type="NCBI Taxonomy" id="3157919"/>
    <lineage>
        <taxon>Bacteria</taxon>
        <taxon>Pseudomonadati</taxon>
        <taxon>Pseudomonadota</taxon>
        <taxon>Gammaproteobacteria</taxon>
        <taxon>Enterobacterales</taxon>
        <taxon>Pectobacteriaceae</taxon>
        <taxon>Acerihabitans</taxon>
    </lineage>
</organism>
<keyword evidence="7 15" id="KW-0227">DNA damage</keyword>
<comment type="subunit">
    <text evidence="2">Homodimer.</text>
</comment>
<comment type="cofactor">
    <cofactor evidence="1">
        <name>Mg(2+)</name>
        <dbReference type="ChEBI" id="CHEBI:18420"/>
    </cofactor>
</comment>
<evidence type="ECO:0000313" key="16">
    <source>
        <dbReference type="EMBL" id="XBS71136.1"/>
    </source>
</evidence>
<keyword evidence="5" id="KW-0479">Metal-binding</keyword>
<name>A0AAU7QFM8_9GAMM</name>
<keyword evidence="11 15" id="KW-0234">DNA repair</keyword>
<evidence type="ECO:0000256" key="1">
    <source>
        <dbReference type="ARBA" id="ARBA00001946"/>
    </source>
</evidence>
<proteinExistence type="inferred from homology"/>
<reference evidence="16" key="1">
    <citation type="submission" date="2024-06" db="EMBL/GenBank/DDBJ databases">
        <authorList>
            <person name="Coelho C."/>
            <person name="Bento M."/>
            <person name="Garcia E."/>
            <person name="Camelo A."/>
            <person name="Brandao I."/>
            <person name="Espirito Santo C."/>
            <person name="Trovao J."/>
            <person name="Verissimo A."/>
            <person name="Costa J."/>
            <person name="Tiago I."/>
        </authorList>
    </citation>
    <scope>NUCLEOTIDE SEQUENCE</scope>
    <source>
        <strain evidence="16">KWT182</strain>
    </source>
</reference>
<evidence type="ECO:0000256" key="3">
    <source>
        <dbReference type="ARBA" id="ARBA00014885"/>
    </source>
</evidence>
<evidence type="ECO:0000256" key="12">
    <source>
        <dbReference type="ARBA" id="ARBA00024745"/>
    </source>
</evidence>
<evidence type="ECO:0000256" key="14">
    <source>
        <dbReference type="ARBA" id="ARBA00029488"/>
    </source>
</evidence>
<evidence type="ECO:0000256" key="5">
    <source>
        <dbReference type="ARBA" id="ARBA00022723"/>
    </source>
</evidence>
<dbReference type="GO" id="GO:0008821">
    <property type="term" value="F:crossover junction DNA endonuclease activity"/>
    <property type="evidence" value="ECO:0007669"/>
    <property type="project" value="UniProtKB-EC"/>
</dbReference>
<evidence type="ECO:0000256" key="7">
    <source>
        <dbReference type="ARBA" id="ARBA00022763"/>
    </source>
</evidence>
<gene>
    <name evidence="16" type="ORF">ABK905_09285</name>
</gene>
<evidence type="ECO:0000256" key="10">
    <source>
        <dbReference type="ARBA" id="ARBA00023172"/>
    </source>
</evidence>
<sequence length="128" mass="14271">MTLTLPFPPSVNGYWRSPNRGPLAGSHLISAPGRRYRTAVLAAILEDFHRCPVPLVGDLSISLVIFPPEKRRRDLDNYFKALFDALTHAGIWKDDSQVKWISACWGPVIKNGQVKITISDFIQVVADA</sequence>
<evidence type="ECO:0000256" key="11">
    <source>
        <dbReference type="ARBA" id="ARBA00023204"/>
    </source>
</evidence>
<dbReference type="EMBL" id="CP157947">
    <property type="protein sequence ID" value="XBS71136.1"/>
    <property type="molecule type" value="Genomic_DNA"/>
</dbReference>
<keyword evidence="10" id="KW-0233">DNA recombination</keyword>
<comment type="function">
    <text evidence="12">Endonuclease that resolves Holliday junction intermediates made during homologous genetic recombination and DNA repair. Exhibits sequence and structure-selective cleavage of four-way DNA junctions, where it introduces symmetrical nicks in two strands of the same polarity at the 5' side of CC dinucleotides. Corrects the defects in genetic recombination and DNA repair associated with inactivation of RuvAB or RuvC.</text>
</comment>
<evidence type="ECO:0000256" key="15">
    <source>
        <dbReference type="PIRNR" id="PIRNR001007"/>
    </source>
</evidence>
<evidence type="ECO:0000256" key="2">
    <source>
        <dbReference type="ARBA" id="ARBA00011738"/>
    </source>
</evidence>
<evidence type="ECO:0000256" key="13">
    <source>
        <dbReference type="ARBA" id="ARBA00029354"/>
    </source>
</evidence>
<accession>A0AAU7QFM8</accession>
<protein>
    <recommendedName>
        <fullName evidence="3 15">Crossover junction endodeoxyribonuclease rusA</fullName>
        <ecNumber evidence="14 15">3.1.21.10</ecNumber>
    </recommendedName>
</protein>